<evidence type="ECO:0000256" key="1">
    <source>
        <dbReference type="SAM" id="Phobius"/>
    </source>
</evidence>
<keyword evidence="1" id="KW-0812">Transmembrane</keyword>
<keyword evidence="1" id="KW-1133">Transmembrane helix</keyword>
<dbReference type="Proteomes" id="UP000807825">
    <property type="component" value="Unassembled WGS sequence"/>
</dbReference>
<gene>
    <name evidence="2" type="ORF">HY912_23770</name>
</gene>
<keyword evidence="1" id="KW-0472">Membrane</keyword>
<dbReference type="EMBL" id="JACRDE010000620">
    <property type="protein sequence ID" value="MBI5252524.1"/>
    <property type="molecule type" value="Genomic_DNA"/>
</dbReference>
<evidence type="ECO:0000313" key="2">
    <source>
        <dbReference type="EMBL" id="MBI5252524.1"/>
    </source>
</evidence>
<reference evidence="2" key="1">
    <citation type="submission" date="2020-07" db="EMBL/GenBank/DDBJ databases">
        <title>Huge and variable diversity of episymbiotic CPR bacteria and DPANN archaea in groundwater ecosystems.</title>
        <authorList>
            <person name="He C.Y."/>
            <person name="Keren R."/>
            <person name="Whittaker M."/>
            <person name="Farag I.F."/>
            <person name="Doudna J."/>
            <person name="Cate J.H.D."/>
            <person name="Banfield J.F."/>
        </authorList>
    </citation>
    <scope>NUCLEOTIDE SEQUENCE</scope>
    <source>
        <strain evidence="2">NC_groundwater_1664_Pr3_B-0.1um_52_9</strain>
    </source>
</reference>
<protein>
    <submittedName>
        <fullName evidence="2">Uncharacterized protein</fullName>
    </submittedName>
</protein>
<organism evidence="2 3">
    <name type="scientific">Desulfomonile tiedjei</name>
    <dbReference type="NCBI Taxonomy" id="2358"/>
    <lineage>
        <taxon>Bacteria</taxon>
        <taxon>Pseudomonadati</taxon>
        <taxon>Thermodesulfobacteriota</taxon>
        <taxon>Desulfomonilia</taxon>
        <taxon>Desulfomonilales</taxon>
        <taxon>Desulfomonilaceae</taxon>
        <taxon>Desulfomonile</taxon>
    </lineage>
</organism>
<proteinExistence type="predicted"/>
<evidence type="ECO:0000313" key="3">
    <source>
        <dbReference type="Proteomes" id="UP000807825"/>
    </source>
</evidence>
<feature type="transmembrane region" description="Helical" evidence="1">
    <location>
        <begin position="12"/>
        <end position="33"/>
    </location>
</feature>
<dbReference type="AlphaFoldDB" id="A0A9D6Z5U9"/>
<comment type="caution">
    <text evidence="2">The sequence shown here is derived from an EMBL/GenBank/DDBJ whole genome shotgun (WGS) entry which is preliminary data.</text>
</comment>
<name>A0A9D6Z5U9_9BACT</name>
<accession>A0A9D6Z5U9</accession>
<sequence length="247" mass="27674">MDTNDLTTTLFAVALFMVFAATFLAGDIVGLIIEAQSARRWRMAAERMGFEFDGRKKKSHSLSELFLPALIFPGAKETAFSYGQVMKCLKGRVQGFDLSISDFTVWDFPTRGPVIYRAVICVIKRDGIELPGQIGLVKARGVLSTGLGMNETLKEYSFPEERGFSSVYSLFGRKGSPPWVFTPDIRRFCLEHLREMDSLFVNEKELILIWSDKSPDRFPQLVELAVGIAGKFVENVPSPAPFVRSEV</sequence>